<dbReference type="eggNOG" id="COG4888">
    <property type="taxonomic scope" value="Bacteria"/>
</dbReference>
<evidence type="ECO:0000259" key="2">
    <source>
        <dbReference type="Pfam" id="PF07593"/>
    </source>
</evidence>
<organism evidence="3 4">
    <name type="scientific">Marivirga tractuosa (strain ATCC 23168 / DSM 4126 / NBRC 15989 / NCIMB 1408 / VKM B-1430 / H-43)</name>
    <name type="common">Microscilla tractuosa</name>
    <name type="synonym">Flexibacter tractuosus</name>
    <dbReference type="NCBI Taxonomy" id="643867"/>
    <lineage>
        <taxon>Bacteria</taxon>
        <taxon>Pseudomonadati</taxon>
        <taxon>Bacteroidota</taxon>
        <taxon>Cytophagia</taxon>
        <taxon>Cytophagales</taxon>
        <taxon>Marivirgaceae</taxon>
        <taxon>Marivirga</taxon>
    </lineage>
</organism>
<dbReference type="KEGG" id="mtt:Ftrac_2883"/>
<evidence type="ECO:0000313" key="3">
    <source>
        <dbReference type="EMBL" id="ADR22860.1"/>
    </source>
</evidence>
<evidence type="ECO:0000313" key="4">
    <source>
        <dbReference type="Proteomes" id="UP000008720"/>
    </source>
</evidence>
<dbReference type="InterPro" id="IPR027039">
    <property type="entry name" value="Crtac1"/>
</dbReference>
<name>E4TSE3_MARTH</name>
<dbReference type="Pfam" id="PF07593">
    <property type="entry name" value="UnbV_ASPIC"/>
    <property type="match status" value="1"/>
</dbReference>
<dbReference type="RefSeq" id="WP_013455003.1">
    <property type="nucleotide sequence ID" value="NC_014759.1"/>
</dbReference>
<dbReference type="InterPro" id="IPR013517">
    <property type="entry name" value="FG-GAP"/>
</dbReference>
<dbReference type="Proteomes" id="UP000008720">
    <property type="component" value="Chromosome"/>
</dbReference>
<dbReference type="Pfam" id="PF13517">
    <property type="entry name" value="FG-GAP_3"/>
    <property type="match status" value="7"/>
</dbReference>
<dbReference type="EMBL" id="CP002349">
    <property type="protein sequence ID" value="ADR22860.1"/>
    <property type="molecule type" value="Genomic_DNA"/>
</dbReference>
<dbReference type="PANTHER" id="PTHR16026:SF0">
    <property type="entry name" value="CARTILAGE ACIDIC PROTEIN 1"/>
    <property type="match status" value="1"/>
</dbReference>
<keyword evidence="4" id="KW-1185">Reference proteome</keyword>
<gene>
    <name evidence="3" type="ordered locus">Ftrac_2883</name>
</gene>
<dbReference type="Gene3D" id="2.130.10.130">
    <property type="entry name" value="Integrin alpha, N-terminal"/>
    <property type="match status" value="4"/>
</dbReference>
<reference evidence="3 4" key="1">
    <citation type="journal article" date="2011" name="Stand. Genomic Sci.">
        <title>Complete genome sequence of Marivirga tractuosa type strain (H-43).</title>
        <authorList>
            <person name="Pagani I."/>
            <person name="Chertkov O."/>
            <person name="Lapidus A."/>
            <person name="Lucas S."/>
            <person name="Del Rio T.G."/>
            <person name="Tice H."/>
            <person name="Copeland A."/>
            <person name="Cheng J.F."/>
            <person name="Nolan M."/>
            <person name="Saunders E."/>
            <person name="Pitluck S."/>
            <person name="Held B."/>
            <person name="Goodwin L."/>
            <person name="Liolios K."/>
            <person name="Ovchinikova G."/>
            <person name="Ivanova N."/>
            <person name="Mavromatis K."/>
            <person name="Pati A."/>
            <person name="Chen A."/>
            <person name="Palaniappan K."/>
            <person name="Land M."/>
            <person name="Hauser L."/>
            <person name="Jeffries C.D."/>
            <person name="Detter J.C."/>
            <person name="Han C."/>
            <person name="Tapia R."/>
            <person name="Ngatchou-Djao O.D."/>
            <person name="Rohde M."/>
            <person name="Goker M."/>
            <person name="Spring S."/>
            <person name="Sikorski J."/>
            <person name="Woyke T."/>
            <person name="Bristow J."/>
            <person name="Eisen J.A."/>
            <person name="Markowitz V."/>
            <person name="Hugenholtz P."/>
            <person name="Klenk H.P."/>
            <person name="Kyrpides N.C."/>
        </authorList>
    </citation>
    <scope>NUCLEOTIDE SEQUENCE [LARGE SCALE GENOMIC DNA]</scope>
    <source>
        <strain evidence="4">ATCC 23168 / DSM 4126 / NBRC 15989 / NCIMB 1408 / VKM B-1430 / H-43</strain>
    </source>
</reference>
<dbReference type="InterPro" id="IPR011519">
    <property type="entry name" value="UnbV_ASPIC"/>
</dbReference>
<dbReference type="AlphaFoldDB" id="E4TSE3"/>
<protein>
    <submittedName>
        <fullName evidence="3">ASPIC/UnbV domain protein</fullName>
    </submittedName>
</protein>
<evidence type="ECO:0000256" key="1">
    <source>
        <dbReference type="ARBA" id="ARBA00022729"/>
    </source>
</evidence>
<dbReference type="SUPFAM" id="SSF69318">
    <property type="entry name" value="Integrin alpha N-terminal domain"/>
    <property type="match status" value="2"/>
</dbReference>
<dbReference type="OrthoDB" id="1488345at2"/>
<sequence>MNHFIKFIFIVLSAFFWSCSKDSLFENLPAKTTGIEFNNRLIENDTLNIIDYEYVYNGGGVAVGDINNDGLEDVFFTGNQVASKLYLNNGDFKFTDITMDAGIKSGGWASGASFADINNDGFVDLYVSYTGSKNAENRRNKLYINNGDNTFSEKSKEYGLDLTDWTTHSAFFDLNNDGLLDVYLLNHANDFNNENVMKKLKEDGSGTSNDRLFLNTGKKFVEITKSANILKEGYGLGVAIIDLNEDGFDDIYVSNDYYYDDYLYINNGDSTFEESAAKYFKHFSNFAMGNDAADFNNDGLPDLLVLDMLPPDNFRRKKLVGPVGLDLFNATLQLGFEKQFMRNTLQLNNGNGYFSEIGQLAGIHSTDWSWSGLFADFDNDGRKDMYVTNGFKRDMTDRDFILYKAIQERKYGDESKSNILNVLHEMESAKISNFMFKNEGNLDFSNNTKEWGLDIPSLSNGAAYVDLNNDGFLDIVVNNIDDEAFIFRNNGAELTKHNYLKIKLEGNQADLSGAEVMLYHEDSVQMQTFYQQRGFQSSVSPILNFGLGEIGSVDSIIVRWKNEKQTIIRNVNPNTLVKVAYSDSQKKKSTGTEESASKPLFARDHSTGIKYLAKDYDLPDFKREPLMPHRYSKNGPGIAVGDVNNDGFEDLYVAGSSGENGYLFTDNGNGEFTGEVIDTTSYFMEEMSPLLFDANNDGFLDLYISSGGNDVPKPSQYYYDQFFLNDGSGKFIKRNDLIPQNPISSSKVAAADIDNDGDLDLLVTGRVFPGKFPLPTNSYIYRNDEGKFKDVTTTVLPELKQYGMITDALFTDFNNDGLMDIIMVGEWTDIAFFKNNGDAFSKLKIDNLQNRKGWWNGIAAGDFDNDGDVDYVIGNLGLNNPHNASAETPLSVYAKDFDKNDKIDPILTYYNDGVEHTVASRDMLIDQMSFLRSRFPRYKKFAESSFKEVLTEEERKGAYKLTANDFASVHLVNKGNGEFVVNELPVQAQFAPIFGMEVLDVDDDGLLDIVGQGNSHSTEVTVGPYDAHNGFVLINEGENQFKYMDSSSSGFYVPGDAKAIASIPRKERLFLVSTQNSDSLLVHSKSIEGSVRIPKDTRQLEIHLQDGTLRKQEVYHGSSYLSSSSNSIILNKHIEKIVARNYKDENSTVYQRNE</sequence>
<accession>E4TSE3</accession>
<dbReference type="PANTHER" id="PTHR16026">
    <property type="entry name" value="CARTILAGE ACIDIC PROTEIN 1"/>
    <property type="match status" value="1"/>
</dbReference>
<dbReference type="InterPro" id="IPR028994">
    <property type="entry name" value="Integrin_alpha_N"/>
</dbReference>
<keyword evidence="1" id="KW-0732">Signal</keyword>
<dbReference type="HOGENOM" id="CLU_281416_0_0_10"/>
<dbReference type="STRING" id="643867.Ftrac_2883"/>
<feature type="domain" description="ASPIC/UnbV" evidence="2">
    <location>
        <begin position="513"/>
        <end position="577"/>
    </location>
</feature>
<proteinExistence type="predicted"/>